<reference evidence="1 2" key="1">
    <citation type="submission" date="2019-03" db="EMBL/GenBank/DDBJ databases">
        <title>Sequencing the genomes of 1000 actinobacteria strains.</title>
        <authorList>
            <person name="Klenk H.-P."/>
        </authorList>
    </citation>
    <scope>NUCLEOTIDE SEQUENCE [LARGE SCALE GENOMIC DNA]</scope>
    <source>
        <strain evidence="1 2">DSM 43805</strain>
    </source>
</reference>
<comment type="caution">
    <text evidence="1">The sequence shown here is derived from an EMBL/GenBank/DDBJ whole genome shotgun (WGS) entry which is preliminary data.</text>
</comment>
<sequence>MITAEPATSSALTVLTEAGSAPADLAAVHAQAAADEFPGKIIITTEHRPE</sequence>
<organism evidence="1 2">
    <name type="scientific">Paractinoplanes brasiliensis</name>
    <dbReference type="NCBI Taxonomy" id="52695"/>
    <lineage>
        <taxon>Bacteria</taxon>
        <taxon>Bacillati</taxon>
        <taxon>Actinomycetota</taxon>
        <taxon>Actinomycetes</taxon>
        <taxon>Micromonosporales</taxon>
        <taxon>Micromonosporaceae</taxon>
        <taxon>Paractinoplanes</taxon>
    </lineage>
</organism>
<dbReference type="Proteomes" id="UP000294901">
    <property type="component" value="Unassembled WGS sequence"/>
</dbReference>
<protein>
    <submittedName>
        <fullName evidence="1">Uncharacterized protein</fullName>
    </submittedName>
</protein>
<proteinExistence type="predicted"/>
<dbReference type="AlphaFoldDB" id="A0A4V3C8C0"/>
<evidence type="ECO:0000313" key="2">
    <source>
        <dbReference type="Proteomes" id="UP000294901"/>
    </source>
</evidence>
<name>A0A4V3C8C0_9ACTN</name>
<accession>A0A4V3C8C0</accession>
<keyword evidence="2" id="KW-1185">Reference proteome</keyword>
<evidence type="ECO:0000313" key="1">
    <source>
        <dbReference type="EMBL" id="TDO41068.1"/>
    </source>
</evidence>
<gene>
    <name evidence="1" type="ORF">C8E87_4795</name>
</gene>
<dbReference type="EMBL" id="SNWR01000001">
    <property type="protein sequence ID" value="TDO41068.1"/>
    <property type="molecule type" value="Genomic_DNA"/>
</dbReference>